<evidence type="ECO:0000256" key="7">
    <source>
        <dbReference type="ARBA" id="ARBA00023274"/>
    </source>
</evidence>
<dbReference type="Pfam" id="PF12829">
    <property type="entry name" value="Mhr1"/>
    <property type="match status" value="1"/>
</dbReference>
<organism evidence="10 11">
    <name type="scientific">Komagataella pastoris</name>
    <name type="common">Yeast</name>
    <name type="synonym">Pichia pastoris</name>
    <dbReference type="NCBI Taxonomy" id="4922"/>
    <lineage>
        <taxon>Eukaryota</taxon>
        <taxon>Fungi</taxon>
        <taxon>Dikarya</taxon>
        <taxon>Ascomycota</taxon>
        <taxon>Saccharomycotina</taxon>
        <taxon>Pichiomycetes</taxon>
        <taxon>Pichiales</taxon>
        <taxon>Pichiaceae</taxon>
        <taxon>Komagataella</taxon>
    </lineage>
</organism>
<keyword evidence="3" id="KW-0689">Ribosomal protein</keyword>
<dbReference type="GO" id="GO:0005739">
    <property type="term" value="C:mitochondrion"/>
    <property type="evidence" value="ECO:0007669"/>
    <property type="project" value="UniProtKB-SubCell"/>
</dbReference>
<evidence type="ECO:0000256" key="4">
    <source>
        <dbReference type="ARBA" id="ARBA00023015"/>
    </source>
</evidence>
<dbReference type="AlphaFoldDB" id="A0A1B2J946"/>
<dbReference type="EMBL" id="CP014584">
    <property type="protein sequence ID" value="ANZ74529.1"/>
    <property type="molecule type" value="Genomic_DNA"/>
</dbReference>
<keyword evidence="5" id="KW-0496">Mitochondrion</keyword>
<dbReference type="InterPro" id="IPR024629">
    <property type="entry name" value="Ribosomal_mL67"/>
</dbReference>
<dbReference type="PANTHER" id="PTHR28184">
    <property type="entry name" value="MITOCHONDRIAL HOMOLOGOUS RECOMBINATION PROTEIN 1"/>
    <property type="match status" value="1"/>
</dbReference>
<keyword evidence="6" id="KW-0804">Transcription</keyword>
<evidence type="ECO:0000256" key="1">
    <source>
        <dbReference type="ARBA" id="ARBA00004173"/>
    </source>
</evidence>
<protein>
    <recommendedName>
        <fullName evidence="8">Large ribosomal subunit protein mL67</fullName>
    </recommendedName>
    <alternativeName>
        <fullName evidence="9">Mitochondrial homologous recombination protein 1</fullName>
    </alternativeName>
</protein>
<proteinExistence type="inferred from homology"/>
<dbReference type="PANTHER" id="PTHR28184:SF1">
    <property type="entry name" value="LARGE RIBOSOMAL SUBUNIT PROTEIN ML67"/>
    <property type="match status" value="1"/>
</dbReference>
<keyword evidence="4" id="KW-0805">Transcription regulation</keyword>
<comment type="subcellular location">
    <subcellularLocation>
        <location evidence="1">Mitochondrion</location>
    </subcellularLocation>
</comment>
<evidence type="ECO:0000256" key="3">
    <source>
        <dbReference type="ARBA" id="ARBA00022980"/>
    </source>
</evidence>
<dbReference type="GO" id="GO:0005840">
    <property type="term" value="C:ribosome"/>
    <property type="evidence" value="ECO:0007669"/>
    <property type="project" value="UniProtKB-KW"/>
</dbReference>
<evidence type="ECO:0000256" key="6">
    <source>
        <dbReference type="ARBA" id="ARBA00023163"/>
    </source>
</evidence>
<evidence type="ECO:0000256" key="5">
    <source>
        <dbReference type="ARBA" id="ARBA00023128"/>
    </source>
</evidence>
<dbReference type="GO" id="GO:0003735">
    <property type="term" value="F:structural constituent of ribosome"/>
    <property type="evidence" value="ECO:0007669"/>
    <property type="project" value="TreeGrafter"/>
</dbReference>
<dbReference type="Proteomes" id="UP000094565">
    <property type="component" value="Chromosome 1"/>
</dbReference>
<dbReference type="GO" id="GO:0003697">
    <property type="term" value="F:single-stranded DNA binding"/>
    <property type="evidence" value="ECO:0007669"/>
    <property type="project" value="InterPro"/>
</dbReference>
<gene>
    <name evidence="10" type="primary">MHR1</name>
    <name evidence="10" type="ORF">ATY40_BA7500454</name>
</gene>
<dbReference type="GO" id="GO:1990904">
    <property type="term" value="C:ribonucleoprotein complex"/>
    <property type="evidence" value="ECO:0007669"/>
    <property type="project" value="UniProtKB-KW"/>
</dbReference>
<sequence length="204" mass="24600">MSTKLRSSKWIQKNGFAPQVFLFRNIETNQVLYSQLPHISNYQIKQQFWRPNWQDRKPQKRRDIWRCMAVADFHNYDNALKAYHALVELRYLRQVTKKDEAMAMRRRNKDGNIWYSAQFRPVHSQEAVADLSTVIDEFKMPSKIYWESLWRRGDEKYWNKDLTTHEEMDLRDPRFRTVVLNDIKEKSKAEIGLDQAQEATSKLQ</sequence>
<dbReference type="GO" id="GO:0000150">
    <property type="term" value="F:DNA strand exchange activity"/>
    <property type="evidence" value="ECO:0007669"/>
    <property type="project" value="InterPro"/>
</dbReference>
<reference evidence="10 11" key="1">
    <citation type="submission" date="2016-02" db="EMBL/GenBank/DDBJ databases">
        <title>Comparative genomic and transcriptomic foundation for Pichia pastoris.</title>
        <authorList>
            <person name="Love K.R."/>
            <person name="Shah K.A."/>
            <person name="Whittaker C.A."/>
            <person name="Wu J."/>
            <person name="Bartlett M.C."/>
            <person name="Ma D."/>
            <person name="Leeson R.L."/>
            <person name="Priest M."/>
            <person name="Young S.K."/>
            <person name="Love J.C."/>
        </authorList>
    </citation>
    <scope>NUCLEOTIDE SEQUENCE [LARGE SCALE GENOMIC DNA]</scope>
    <source>
        <strain evidence="10 11">ATCC 28485</strain>
    </source>
</reference>
<evidence type="ECO:0000313" key="11">
    <source>
        <dbReference type="Proteomes" id="UP000094565"/>
    </source>
</evidence>
<evidence type="ECO:0000313" key="10">
    <source>
        <dbReference type="EMBL" id="ANZ74529.1"/>
    </source>
</evidence>
<accession>A0A1B2J946</accession>
<comment type="similarity">
    <text evidence="2">Belongs to the mitochondrion-specific ribosomal protein mL67 family.</text>
</comment>
<dbReference type="OrthoDB" id="5333655at2759"/>
<keyword evidence="7" id="KW-0687">Ribonucleoprotein</keyword>
<evidence type="ECO:0000256" key="9">
    <source>
        <dbReference type="ARBA" id="ARBA00035511"/>
    </source>
</evidence>
<keyword evidence="11" id="KW-1185">Reference proteome</keyword>
<evidence type="ECO:0000256" key="8">
    <source>
        <dbReference type="ARBA" id="ARBA00035185"/>
    </source>
</evidence>
<name>A0A1B2J946_PICPA</name>
<evidence type="ECO:0000256" key="2">
    <source>
        <dbReference type="ARBA" id="ARBA00010741"/>
    </source>
</evidence>